<organism evidence="2 3">
    <name type="scientific">Asanoa ferruginea</name>
    <dbReference type="NCBI Taxonomy" id="53367"/>
    <lineage>
        <taxon>Bacteria</taxon>
        <taxon>Bacillati</taxon>
        <taxon>Actinomycetota</taxon>
        <taxon>Actinomycetes</taxon>
        <taxon>Micromonosporales</taxon>
        <taxon>Micromonosporaceae</taxon>
        <taxon>Asanoa</taxon>
    </lineage>
</organism>
<evidence type="ECO:0000259" key="1">
    <source>
        <dbReference type="Pfam" id="PF00561"/>
    </source>
</evidence>
<comment type="caution">
    <text evidence="2">The sequence shown here is derived from an EMBL/GenBank/DDBJ whole genome shotgun (WGS) entry which is preliminary data.</text>
</comment>
<dbReference type="OrthoDB" id="9800988at2"/>
<dbReference type="Proteomes" id="UP000256913">
    <property type="component" value="Unassembled WGS sequence"/>
</dbReference>
<dbReference type="InterPro" id="IPR029058">
    <property type="entry name" value="AB_hydrolase_fold"/>
</dbReference>
<dbReference type="Pfam" id="PF00561">
    <property type="entry name" value="Abhydrolase_1"/>
    <property type="match status" value="1"/>
</dbReference>
<dbReference type="AlphaFoldDB" id="A0A3D9ZLW8"/>
<name>A0A3D9ZLW8_9ACTN</name>
<dbReference type="PANTHER" id="PTHR43433">
    <property type="entry name" value="HYDROLASE, ALPHA/BETA FOLD FAMILY PROTEIN"/>
    <property type="match status" value="1"/>
</dbReference>
<evidence type="ECO:0000313" key="3">
    <source>
        <dbReference type="Proteomes" id="UP000256913"/>
    </source>
</evidence>
<dbReference type="InterPro" id="IPR000073">
    <property type="entry name" value="AB_hydrolase_1"/>
</dbReference>
<proteinExistence type="predicted"/>
<dbReference type="PANTHER" id="PTHR43433:SF5">
    <property type="entry name" value="AB HYDROLASE-1 DOMAIN-CONTAINING PROTEIN"/>
    <property type="match status" value="1"/>
</dbReference>
<accession>A0A3D9ZLW8</accession>
<protein>
    <submittedName>
        <fullName evidence="2">Pimeloyl-ACP methyl ester carboxylesterase</fullName>
    </submittedName>
</protein>
<dbReference type="RefSeq" id="WP_116069530.1">
    <property type="nucleotide sequence ID" value="NZ_BONB01000040.1"/>
</dbReference>
<dbReference type="EMBL" id="QUMQ01000001">
    <property type="protein sequence ID" value="REF98201.1"/>
    <property type="molecule type" value="Genomic_DNA"/>
</dbReference>
<dbReference type="Gene3D" id="3.40.50.1820">
    <property type="entry name" value="alpha/beta hydrolase"/>
    <property type="match status" value="1"/>
</dbReference>
<evidence type="ECO:0000313" key="2">
    <source>
        <dbReference type="EMBL" id="REF98201.1"/>
    </source>
</evidence>
<dbReference type="InterPro" id="IPR050471">
    <property type="entry name" value="AB_hydrolase"/>
</dbReference>
<keyword evidence="3" id="KW-1185">Reference proteome</keyword>
<feature type="domain" description="AB hydrolase-1" evidence="1">
    <location>
        <begin position="46"/>
        <end position="259"/>
    </location>
</feature>
<gene>
    <name evidence="2" type="ORF">DFJ67_4215</name>
</gene>
<dbReference type="GO" id="GO:0003824">
    <property type="term" value="F:catalytic activity"/>
    <property type="evidence" value="ECO:0007669"/>
    <property type="project" value="UniProtKB-ARBA"/>
</dbReference>
<dbReference type="SUPFAM" id="SSF53474">
    <property type="entry name" value="alpha/beta-Hydrolases"/>
    <property type="match status" value="1"/>
</dbReference>
<reference evidence="2 3" key="1">
    <citation type="submission" date="2018-08" db="EMBL/GenBank/DDBJ databases">
        <title>Sequencing the genomes of 1000 actinobacteria strains.</title>
        <authorList>
            <person name="Klenk H.-P."/>
        </authorList>
    </citation>
    <scope>NUCLEOTIDE SEQUENCE [LARGE SCALE GENOMIC DNA]</scope>
    <source>
        <strain evidence="2 3">DSM 44099</strain>
    </source>
</reference>
<dbReference type="PRINTS" id="PR00111">
    <property type="entry name" value="ABHYDROLASE"/>
</dbReference>
<sequence length="273" mass="28195">MTKEFDLDLGGGQTLHVYDTGQAAPLTAFWHHGTPNIGAPPVPLFGDGIRWVSYDRPGYGGSTRVPGRDVASAAAYTTAVARALGLDRFAVVGHSGGSPHALAVAALLPERVSAVLTGSSLAPWGAAGLDWFGGMAPGAAASLHAALAGPAARAAYDDNPPGDPDIGFVDADNDALETDWAWVLDVVRPALAQGPVAAGDDDLAYVAPWGFDPAEVTAPVLLLAGQLDRMVPPAHSAWLAERIPGATLQTSAVDGHVSILRRFPEAMAWLTSR</sequence>